<evidence type="ECO:0000256" key="1">
    <source>
        <dbReference type="SAM" id="MobiDB-lite"/>
    </source>
</evidence>
<feature type="region of interest" description="Disordered" evidence="1">
    <location>
        <begin position="1"/>
        <end position="94"/>
    </location>
</feature>
<reference evidence="3" key="1">
    <citation type="journal article" date="2005" name="Nature">
        <title>The map-based sequence of the rice genome.</title>
        <authorList>
            <consortium name="International rice genome sequencing project (IRGSP)"/>
            <person name="Matsumoto T."/>
            <person name="Wu J."/>
            <person name="Kanamori H."/>
            <person name="Katayose Y."/>
            <person name="Fujisawa M."/>
            <person name="Namiki N."/>
            <person name="Mizuno H."/>
            <person name="Yamamoto K."/>
            <person name="Antonio B.A."/>
            <person name="Baba T."/>
            <person name="Sakata K."/>
            <person name="Nagamura Y."/>
            <person name="Aoki H."/>
            <person name="Arikawa K."/>
            <person name="Arita K."/>
            <person name="Bito T."/>
            <person name="Chiden Y."/>
            <person name="Fujitsuka N."/>
            <person name="Fukunaka R."/>
            <person name="Hamada M."/>
            <person name="Harada C."/>
            <person name="Hayashi A."/>
            <person name="Hijishita S."/>
            <person name="Honda M."/>
            <person name="Hosokawa S."/>
            <person name="Ichikawa Y."/>
            <person name="Idonuma A."/>
            <person name="Iijima M."/>
            <person name="Ikeda M."/>
            <person name="Ikeno M."/>
            <person name="Ito K."/>
            <person name="Ito S."/>
            <person name="Ito T."/>
            <person name="Ito Y."/>
            <person name="Ito Y."/>
            <person name="Iwabuchi A."/>
            <person name="Kamiya K."/>
            <person name="Karasawa W."/>
            <person name="Kurita K."/>
            <person name="Katagiri S."/>
            <person name="Kikuta A."/>
            <person name="Kobayashi H."/>
            <person name="Kobayashi N."/>
            <person name="Machita K."/>
            <person name="Maehara T."/>
            <person name="Masukawa M."/>
            <person name="Mizubayashi T."/>
            <person name="Mukai Y."/>
            <person name="Nagasaki H."/>
            <person name="Nagata Y."/>
            <person name="Naito S."/>
            <person name="Nakashima M."/>
            <person name="Nakama Y."/>
            <person name="Nakamichi Y."/>
            <person name="Nakamura M."/>
            <person name="Meguro A."/>
            <person name="Negishi M."/>
            <person name="Ohta I."/>
            <person name="Ohta T."/>
            <person name="Okamoto M."/>
            <person name="Ono N."/>
            <person name="Saji S."/>
            <person name="Sakaguchi M."/>
            <person name="Sakai K."/>
            <person name="Shibata M."/>
            <person name="Shimokawa T."/>
            <person name="Song J."/>
            <person name="Takazaki Y."/>
            <person name="Terasawa K."/>
            <person name="Tsugane M."/>
            <person name="Tsuji K."/>
            <person name="Ueda S."/>
            <person name="Waki K."/>
            <person name="Yamagata H."/>
            <person name="Yamamoto M."/>
            <person name="Yamamoto S."/>
            <person name="Yamane H."/>
            <person name="Yoshiki S."/>
            <person name="Yoshihara R."/>
            <person name="Yukawa K."/>
            <person name="Zhong H."/>
            <person name="Yano M."/>
            <person name="Yuan Q."/>
            <person name="Ouyang S."/>
            <person name="Liu J."/>
            <person name="Jones K.M."/>
            <person name="Gansberger K."/>
            <person name="Moffat K."/>
            <person name="Hill J."/>
            <person name="Bera J."/>
            <person name="Fadrosh D."/>
            <person name="Jin S."/>
            <person name="Johri S."/>
            <person name="Kim M."/>
            <person name="Overton L."/>
            <person name="Reardon M."/>
            <person name="Tsitrin T."/>
            <person name="Vuong H."/>
            <person name="Weaver B."/>
            <person name="Ciecko A."/>
            <person name="Tallon L."/>
            <person name="Jackson J."/>
            <person name="Pai G."/>
            <person name="Aken S.V."/>
            <person name="Utterback T."/>
            <person name="Reidmuller S."/>
            <person name="Feldblyum T."/>
            <person name="Hsiao J."/>
            <person name="Zismann V."/>
            <person name="Iobst S."/>
            <person name="de Vazeille A.R."/>
            <person name="Buell C.R."/>
            <person name="Ying K."/>
            <person name="Li Y."/>
            <person name="Lu T."/>
            <person name="Huang Y."/>
            <person name="Zhao Q."/>
            <person name="Feng Q."/>
            <person name="Zhang L."/>
            <person name="Zhu J."/>
            <person name="Weng Q."/>
            <person name="Mu J."/>
            <person name="Lu Y."/>
            <person name="Fan D."/>
            <person name="Liu Y."/>
            <person name="Guan J."/>
            <person name="Zhang Y."/>
            <person name="Yu S."/>
            <person name="Liu X."/>
            <person name="Zhang Y."/>
            <person name="Hong G."/>
            <person name="Han B."/>
            <person name="Choisne N."/>
            <person name="Demange N."/>
            <person name="Orjeda G."/>
            <person name="Samain S."/>
            <person name="Cattolico L."/>
            <person name="Pelletier E."/>
            <person name="Couloux A."/>
            <person name="Segurens B."/>
            <person name="Wincker P."/>
            <person name="D'Hont A."/>
            <person name="Scarpelli C."/>
            <person name="Weissenbach J."/>
            <person name="Salanoubat M."/>
            <person name="Quetier F."/>
            <person name="Yu Y."/>
            <person name="Kim H.R."/>
            <person name="Rambo T."/>
            <person name="Currie J."/>
            <person name="Collura K."/>
            <person name="Luo M."/>
            <person name="Yang T."/>
            <person name="Ammiraju J.S.S."/>
            <person name="Engler F."/>
            <person name="Soderlund C."/>
            <person name="Wing R.A."/>
            <person name="Palmer L.E."/>
            <person name="de la Bastide M."/>
            <person name="Spiegel L."/>
            <person name="Nascimento L."/>
            <person name="Zutavern T."/>
            <person name="O'Shaughnessy A."/>
            <person name="Dike S."/>
            <person name="Dedhia N."/>
            <person name="Preston R."/>
            <person name="Balija V."/>
            <person name="McCombie W.R."/>
            <person name="Chow T."/>
            <person name="Chen H."/>
            <person name="Chung M."/>
            <person name="Chen C."/>
            <person name="Shaw J."/>
            <person name="Wu H."/>
            <person name="Hsiao K."/>
            <person name="Chao Y."/>
            <person name="Chu M."/>
            <person name="Cheng C."/>
            <person name="Hour A."/>
            <person name="Lee P."/>
            <person name="Lin S."/>
            <person name="Lin Y."/>
            <person name="Liou J."/>
            <person name="Liu S."/>
            <person name="Hsing Y."/>
            <person name="Raghuvanshi S."/>
            <person name="Mohanty A."/>
            <person name="Bharti A.K."/>
            <person name="Gaur A."/>
            <person name="Gupta V."/>
            <person name="Kumar D."/>
            <person name="Ravi V."/>
            <person name="Vij S."/>
            <person name="Kapur A."/>
            <person name="Khurana P."/>
            <person name="Khurana P."/>
            <person name="Khurana J.P."/>
            <person name="Tyagi A.K."/>
            <person name="Gaikwad K."/>
            <person name="Singh A."/>
            <person name="Dalal V."/>
            <person name="Srivastava S."/>
            <person name="Dixit A."/>
            <person name="Pal A.K."/>
            <person name="Ghazi I.A."/>
            <person name="Yadav M."/>
            <person name="Pandit A."/>
            <person name="Bhargava A."/>
            <person name="Sureshbabu K."/>
            <person name="Batra K."/>
            <person name="Sharma T.R."/>
            <person name="Mohapatra T."/>
            <person name="Singh N.K."/>
            <person name="Messing J."/>
            <person name="Nelson A.B."/>
            <person name="Fuks G."/>
            <person name="Kavchok S."/>
            <person name="Keizer G."/>
            <person name="Linton E."/>
            <person name="Llaca V."/>
            <person name="Song R."/>
            <person name="Tanyolac B."/>
            <person name="Young S."/>
            <person name="Ho-Il K."/>
            <person name="Hahn J.H."/>
            <person name="Sangsakoo G."/>
            <person name="Vanavichit A."/>
            <person name="de Mattos Luiz.A.T."/>
            <person name="Zimmer P.D."/>
            <person name="Malone G."/>
            <person name="Dellagostin O."/>
            <person name="de Oliveira A.C."/>
            <person name="Bevan M."/>
            <person name="Bancroft I."/>
            <person name="Minx P."/>
            <person name="Cordum H."/>
            <person name="Wilson R."/>
            <person name="Cheng Z."/>
            <person name="Jin W."/>
            <person name="Jiang J."/>
            <person name="Leong S.A."/>
            <person name="Iwama H."/>
            <person name="Gojobori T."/>
            <person name="Itoh T."/>
            <person name="Niimura Y."/>
            <person name="Fujii Y."/>
            <person name="Habara T."/>
            <person name="Sakai H."/>
            <person name="Sato Y."/>
            <person name="Wilson G."/>
            <person name="Kumar K."/>
            <person name="McCouch S."/>
            <person name="Juretic N."/>
            <person name="Hoen D."/>
            <person name="Wright S."/>
            <person name="Bruskiewich R."/>
            <person name="Bureau T."/>
            <person name="Miyao A."/>
            <person name="Hirochika H."/>
            <person name="Nishikawa T."/>
            <person name="Kadowaki K."/>
            <person name="Sugiura M."/>
            <person name="Burr B."/>
            <person name="Sasaki T."/>
        </authorList>
    </citation>
    <scope>NUCLEOTIDE SEQUENCE [LARGE SCALE GENOMIC DNA]</scope>
    <source>
        <strain evidence="3">cv. Nipponbare</strain>
    </source>
</reference>
<accession>Q9AV00</accession>
<organism evidence="2 3">
    <name type="scientific">Oryza sativa subsp. japonica</name>
    <name type="common">Rice</name>
    <dbReference type="NCBI Taxonomy" id="39947"/>
    <lineage>
        <taxon>Eukaryota</taxon>
        <taxon>Viridiplantae</taxon>
        <taxon>Streptophyta</taxon>
        <taxon>Embryophyta</taxon>
        <taxon>Tracheophyta</taxon>
        <taxon>Spermatophyta</taxon>
        <taxon>Magnoliopsida</taxon>
        <taxon>Liliopsida</taxon>
        <taxon>Poales</taxon>
        <taxon>Poaceae</taxon>
        <taxon>BOP clade</taxon>
        <taxon>Oryzoideae</taxon>
        <taxon>Oryzeae</taxon>
        <taxon>Oryzinae</taxon>
        <taxon>Oryza</taxon>
        <taxon>Oryza sativa</taxon>
    </lineage>
</organism>
<feature type="compositionally biased region" description="Basic residues" evidence="1">
    <location>
        <begin position="20"/>
        <end position="35"/>
    </location>
</feature>
<reference evidence="3" key="2">
    <citation type="journal article" date="2008" name="Nucleic Acids Res.">
        <title>The rice annotation project database (RAP-DB): 2008 update.</title>
        <authorList>
            <consortium name="The rice annotation project (RAP)"/>
        </authorList>
    </citation>
    <scope>GENOME REANNOTATION</scope>
    <source>
        <strain evidence="3">cv. Nipponbare</strain>
    </source>
</reference>
<gene>
    <name evidence="2" type="primary">OSJNBa0026O12.4</name>
</gene>
<protein>
    <submittedName>
        <fullName evidence="2">Uncharacterized protein</fullName>
    </submittedName>
</protein>
<dbReference type="EMBL" id="AC078829">
    <property type="protein sequence ID" value="AAK13163.1"/>
    <property type="molecule type" value="Genomic_DNA"/>
</dbReference>
<evidence type="ECO:0000313" key="3">
    <source>
        <dbReference type="Proteomes" id="UP000000763"/>
    </source>
</evidence>
<proteinExistence type="predicted"/>
<feature type="region of interest" description="Disordered" evidence="1">
    <location>
        <begin position="127"/>
        <end position="148"/>
    </location>
</feature>
<dbReference type="AlphaFoldDB" id="Q9AV00"/>
<evidence type="ECO:0000313" key="2">
    <source>
        <dbReference type="EMBL" id="AAK13163.1"/>
    </source>
</evidence>
<dbReference type="Proteomes" id="UP000000763">
    <property type="component" value="Chromosome 10"/>
</dbReference>
<name>Q9AV00_ORYSJ</name>
<sequence>MKKAKSKAPTFPCYQGQKSSQKKTQQKNKRKTKEKKRLECVSTQKPGKRTPPRLPHGPHEAHLKCGPPTHDGPLKPGPERPISGEGWRPSGGAGDIIGERVAALPSTLSPSPSLSLSLASASPRLAAARGRSGGGEGRVLLHSAGGGGGILSRTGVVGNLGI</sequence>